<evidence type="ECO:0000313" key="4">
    <source>
        <dbReference type="EMBL" id="EAK0469432.1"/>
    </source>
</evidence>
<dbReference type="EMBL" id="AACCXM010000020">
    <property type="protein sequence ID" value="EAK0469432.1"/>
    <property type="molecule type" value="Genomic_DNA"/>
</dbReference>
<organism evidence="4">
    <name type="scientific">Campylobacter fetus</name>
    <dbReference type="NCBI Taxonomy" id="196"/>
    <lineage>
        <taxon>Bacteria</taxon>
        <taxon>Pseudomonadati</taxon>
        <taxon>Campylobacterota</taxon>
        <taxon>Epsilonproteobacteria</taxon>
        <taxon>Campylobacterales</taxon>
        <taxon>Campylobacteraceae</taxon>
        <taxon>Campylobacter</taxon>
    </lineage>
</organism>
<protein>
    <submittedName>
        <fullName evidence="4">Uncharacterized protein</fullName>
    </submittedName>
</protein>
<reference evidence="4 6" key="1">
    <citation type="submission" date="2018-05" db="EMBL/GenBank/DDBJ databases">
        <authorList>
            <consortium name="PulseNet: The National Subtyping Network for Foodborne Disease Surveillance"/>
            <person name="Tarr C.L."/>
            <person name="Trees E."/>
            <person name="Katz L.S."/>
            <person name="Carleton-Romer H.A."/>
            <person name="Stroika S."/>
            <person name="Kucerova Z."/>
            <person name="Roache K.F."/>
            <person name="Sabol A.L."/>
            <person name="Besser J."/>
            <person name="Gerner-Smidt P."/>
        </authorList>
    </citation>
    <scope>NUCLEOTIDE SEQUENCE</scope>
    <source>
        <strain evidence="3">2014D-0197</strain>
        <strain evidence="1 6">2016D-0221</strain>
        <strain evidence="4">D4313</strain>
        <strain evidence="2 5">PNUSAC001503</strain>
    </source>
</reference>
<evidence type="ECO:0000313" key="2">
    <source>
        <dbReference type="EMBL" id="EAI8860048.1"/>
    </source>
</evidence>
<dbReference type="EMBL" id="AACCXK010000036">
    <property type="protein sequence ID" value="EAK0453773.1"/>
    <property type="molecule type" value="Genomic_DNA"/>
</dbReference>
<dbReference type="EMBL" id="AABTCC010000062">
    <property type="protein sequence ID" value="EAI8860048.1"/>
    <property type="molecule type" value="Genomic_DNA"/>
</dbReference>
<sequence length="82" mass="9296">MTVRLELQNVKEEILEAIKSIVKLSPNTKMKVVELDENGYDKKYVKDILSTSNELDHAIKNGKAKTFKNAKEMFQDIGVKVG</sequence>
<accession>A0A5N7FYS7</accession>
<keyword evidence="5" id="KW-1185">Reference proteome</keyword>
<dbReference type="RefSeq" id="WP_010398813.1">
    <property type="nucleotide sequence ID" value="NZ_AABUZP020000039.1"/>
</dbReference>
<evidence type="ECO:0000313" key="1">
    <source>
        <dbReference type="EMBL" id="EAI5408770.1"/>
    </source>
</evidence>
<evidence type="ECO:0000313" key="5">
    <source>
        <dbReference type="Proteomes" id="UP000535509"/>
    </source>
</evidence>
<dbReference type="EMBL" id="AABQDW010000031">
    <property type="protein sequence ID" value="EAI5408770.1"/>
    <property type="molecule type" value="Genomic_DNA"/>
</dbReference>
<dbReference type="Proteomes" id="UP000535509">
    <property type="component" value="Unassembled WGS sequence"/>
</dbReference>
<dbReference type="Proteomes" id="UP000557842">
    <property type="component" value="Unassembled WGS sequence"/>
</dbReference>
<proteinExistence type="predicted"/>
<dbReference type="AlphaFoldDB" id="A0A5N7FYS7"/>
<evidence type="ECO:0000313" key="3">
    <source>
        <dbReference type="EMBL" id="EAK0453773.1"/>
    </source>
</evidence>
<name>A0A5N7FYS7_CAMFE</name>
<gene>
    <name evidence="3" type="ORF">AAH17_09020</name>
    <name evidence="4" type="ORF">AAH24_08720</name>
    <name evidence="1" type="ORF">BVH53_08735</name>
    <name evidence="2" type="ORF">CX802_09455</name>
</gene>
<dbReference type="GeneID" id="61064312"/>
<comment type="caution">
    <text evidence="4">The sequence shown here is derived from an EMBL/GenBank/DDBJ whole genome shotgun (WGS) entry which is preliminary data.</text>
</comment>
<evidence type="ECO:0000313" key="6">
    <source>
        <dbReference type="Proteomes" id="UP000557842"/>
    </source>
</evidence>